<feature type="transmembrane region" description="Helical" evidence="1">
    <location>
        <begin position="77"/>
        <end position="95"/>
    </location>
</feature>
<organism evidence="2 3">
    <name type="scientific">Folsomia candida</name>
    <name type="common">Springtail</name>
    <dbReference type="NCBI Taxonomy" id="158441"/>
    <lineage>
        <taxon>Eukaryota</taxon>
        <taxon>Metazoa</taxon>
        <taxon>Ecdysozoa</taxon>
        <taxon>Arthropoda</taxon>
        <taxon>Hexapoda</taxon>
        <taxon>Collembola</taxon>
        <taxon>Entomobryomorpha</taxon>
        <taxon>Isotomoidea</taxon>
        <taxon>Isotomidae</taxon>
        <taxon>Proisotominae</taxon>
        <taxon>Folsomia</taxon>
    </lineage>
</organism>
<protein>
    <submittedName>
        <fullName evidence="2">Uncharacterized protein</fullName>
    </submittedName>
</protein>
<accession>A0A226DWM9</accession>
<comment type="caution">
    <text evidence="2">The sequence shown here is derived from an EMBL/GenBank/DDBJ whole genome shotgun (WGS) entry which is preliminary data.</text>
</comment>
<keyword evidence="1" id="KW-1133">Transmembrane helix</keyword>
<dbReference type="Proteomes" id="UP000198287">
    <property type="component" value="Unassembled WGS sequence"/>
</dbReference>
<name>A0A226DWM9_FOLCA</name>
<feature type="transmembrane region" description="Helical" evidence="1">
    <location>
        <begin position="259"/>
        <end position="279"/>
    </location>
</feature>
<feature type="transmembrane region" description="Helical" evidence="1">
    <location>
        <begin position="208"/>
        <end position="225"/>
    </location>
</feature>
<dbReference type="EMBL" id="LNIX01000011">
    <property type="protein sequence ID" value="OXA48596.1"/>
    <property type="molecule type" value="Genomic_DNA"/>
</dbReference>
<feature type="transmembrane region" description="Helical" evidence="1">
    <location>
        <begin position="299"/>
        <end position="317"/>
    </location>
</feature>
<evidence type="ECO:0000256" key="1">
    <source>
        <dbReference type="SAM" id="Phobius"/>
    </source>
</evidence>
<proteinExistence type="predicted"/>
<keyword evidence="1" id="KW-0472">Membrane</keyword>
<reference evidence="2 3" key="1">
    <citation type="submission" date="2015-12" db="EMBL/GenBank/DDBJ databases">
        <title>The genome of Folsomia candida.</title>
        <authorList>
            <person name="Faddeeva A."/>
            <person name="Derks M.F."/>
            <person name="Anvar Y."/>
            <person name="Smit S."/>
            <person name="Van Straalen N."/>
            <person name="Roelofs D."/>
        </authorList>
    </citation>
    <scope>NUCLEOTIDE SEQUENCE [LARGE SCALE GENOMIC DNA]</scope>
    <source>
        <strain evidence="2 3">VU population</strain>
        <tissue evidence="2">Whole body</tissue>
    </source>
</reference>
<keyword evidence="1" id="KW-0812">Transmembrane</keyword>
<evidence type="ECO:0000313" key="2">
    <source>
        <dbReference type="EMBL" id="OXA48596.1"/>
    </source>
</evidence>
<dbReference type="AlphaFoldDB" id="A0A226DWM9"/>
<feature type="transmembrane region" description="Helical" evidence="1">
    <location>
        <begin position="44"/>
        <end position="65"/>
    </location>
</feature>
<evidence type="ECO:0000313" key="3">
    <source>
        <dbReference type="Proteomes" id="UP000198287"/>
    </source>
</evidence>
<gene>
    <name evidence="2" type="ORF">Fcan01_16129</name>
</gene>
<sequence length="369" mass="42737">MFDNRTLNIFRISMRIYSSLGSTPYVWDSKQRCISICSTVKRTISFMLAVTVTAIQLSFLLWRLVQHCQELEWNRSFEAIIWLWIWIIVTTWTLVSFHNAWTKKKEVVGLFKGVQLLARYFQKEYPQARMKTFAGNFNSIDVYFLAVMCMAFAYLMALSLLFYVAPRSSQYFYSLIDAKIKSNKIFLSFLVLEVYAKTSQTFMMATEAFVIIPTLLLAAFGMHYLRRSSHRTIKLSKTITSFQEIQILIAYFNHASTPLLLPILSVIVPSAVCVMSSFAAIRFYNFLAFFQYVPFPNMLINEVVIISITLIPATAIYESSNNHQRIILRLHIGEQVDGKIGKMLRKRLTALRTFGVRVEPICKETVIRQ</sequence>
<feature type="transmembrane region" description="Helical" evidence="1">
    <location>
        <begin position="142"/>
        <end position="164"/>
    </location>
</feature>
<keyword evidence="3" id="KW-1185">Reference proteome</keyword>